<accession>A0AAD9LXN0</accession>
<reference evidence="2" key="1">
    <citation type="submission" date="2021-06" db="EMBL/GenBank/DDBJ databases">
        <title>Comparative genomics, transcriptomics and evolutionary studies reveal genomic signatures of adaptation to plant cell wall in hemibiotrophic fungi.</title>
        <authorList>
            <consortium name="DOE Joint Genome Institute"/>
            <person name="Baroncelli R."/>
            <person name="Diaz J.F."/>
            <person name="Benocci T."/>
            <person name="Peng M."/>
            <person name="Battaglia E."/>
            <person name="Haridas S."/>
            <person name="Andreopoulos W."/>
            <person name="Labutti K."/>
            <person name="Pangilinan J."/>
            <person name="Floch G.L."/>
            <person name="Makela M.R."/>
            <person name="Henrissat B."/>
            <person name="Grigoriev I.V."/>
            <person name="Crouch J.A."/>
            <person name="De Vries R.P."/>
            <person name="Sukno S.A."/>
            <person name="Thon M.R."/>
        </authorList>
    </citation>
    <scope>NUCLEOTIDE SEQUENCE</scope>
    <source>
        <strain evidence="2">MAFF235873</strain>
    </source>
</reference>
<protein>
    <submittedName>
        <fullName evidence="2">Uncharacterized protein</fullName>
    </submittedName>
</protein>
<comment type="caution">
    <text evidence="2">The sequence shown here is derived from an EMBL/GenBank/DDBJ whole genome shotgun (WGS) entry which is preliminary data.</text>
</comment>
<sequence>MFGRGDFNYAKITSPSTPFHRTRGSRELQRWPLSGRDPHAGLDVEAGVTPPLGGKSLYWRMDEVARNLHFLLTNDGWLLRPATAAAMFEPQLGGLSRETAG</sequence>
<dbReference type="InterPro" id="IPR012338">
    <property type="entry name" value="Beta-lactam/transpept-like"/>
</dbReference>
<evidence type="ECO:0000256" key="1">
    <source>
        <dbReference type="SAM" id="MobiDB-lite"/>
    </source>
</evidence>
<evidence type="ECO:0000313" key="3">
    <source>
        <dbReference type="Proteomes" id="UP001232148"/>
    </source>
</evidence>
<evidence type="ECO:0000313" key="2">
    <source>
        <dbReference type="EMBL" id="KAK2024612.1"/>
    </source>
</evidence>
<dbReference type="Proteomes" id="UP001232148">
    <property type="component" value="Unassembled WGS sequence"/>
</dbReference>
<proteinExistence type="predicted"/>
<feature type="region of interest" description="Disordered" evidence="1">
    <location>
        <begin position="13"/>
        <end position="47"/>
    </location>
</feature>
<dbReference type="AlphaFoldDB" id="A0AAD9LXN0"/>
<gene>
    <name evidence="2" type="ORF">LX32DRAFT_697026</name>
</gene>
<organism evidence="2 3">
    <name type="scientific">Colletotrichum zoysiae</name>
    <dbReference type="NCBI Taxonomy" id="1216348"/>
    <lineage>
        <taxon>Eukaryota</taxon>
        <taxon>Fungi</taxon>
        <taxon>Dikarya</taxon>
        <taxon>Ascomycota</taxon>
        <taxon>Pezizomycotina</taxon>
        <taxon>Sordariomycetes</taxon>
        <taxon>Hypocreomycetidae</taxon>
        <taxon>Glomerellales</taxon>
        <taxon>Glomerellaceae</taxon>
        <taxon>Colletotrichum</taxon>
        <taxon>Colletotrichum graminicola species complex</taxon>
    </lineage>
</organism>
<keyword evidence="3" id="KW-1185">Reference proteome</keyword>
<dbReference type="EMBL" id="MU842959">
    <property type="protein sequence ID" value="KAK2024612.1"/>
    <property type="molecule type" value="Genomic_DNA"/>
</dbReference>
<dbReference type="Gene3D" id="3.40.710.10">
    <property type="entry name" value="DD-peptidase/beta-lactamase superfamily"/>
    <property type="match status" value="1"/>
</dbReference>
<name>A0AAD9LXN0_9PEZI</name>